<dbReference type="GO" id="GO:0005886">
    <property type="term" value="C:plasma membrane"/>
    <property type="evidence" value="ECO:0007669"/>
    <property type="project" value="UniProtKB-SubCell"/>
</dbReference>
<accession>A0A2K3QYC5</accession>
<feature type="transmembrane region" description="Helical" evidence="8">
    <location>
        <begin position="142"/>
        <end position="162"/>
    </location>
</feature>
<keyword evidence="7 8" id="KW-0472">Membrane</keyword>
<feature type="transmembrane region" description="Helical" evidence="8">
    <location>
        <begin position="110"/>
        <end position="130"/>
    </location>
</feature>
<evidence type="ECO:0000313" key="11">
    <source>
        <dbReference type="EMBL" id="QOG27037.1"/>
    </source>
</evidence>
<name>A0A2K3QYC5_ENTGA</name>
<evidence type="ECO:0000313" key="10">
    <source>
        <dbReference type="EMBL" id="MDL4935479.1"/>
    </source>
</evidence>
<dbReference type="AlphaFoldDB" id="A0A2K3QYC5"/>
<evidence type="ECO:0000313" key="13">
    <source>
        <dbReference type="Proteomes" id="UP000571857"/>
    </source>
</evidence>
<sequence>MKKKIGFLFVLVLLAFCGSIMVGKTFFSFDLWLALWQQTLTASQSLIFFDFRLPRAVLALIAGSAFGFSGFLLQGVTRNELADASILGINNGAGLCVMLYLGFYAQGSQLLPLIGMIGGLLAALLVYAIAYKQRQLLSMERILLSGIAVNAGLASASLLLTVQLSKERYSFVTAWLSGTIWGTSWTQVLSLLPWFLILGLLAFMITPLINLLGFGEEQAISLGVPLNLLRTGLLFVAIGLAASSVGYTGNLSFIGLLAPHIAKRLIGKESRWALIAAGMIGAILVLVSDTVGRLLLQSGEIPAGIVIAIIGAPYFLFLLIRQKTQS</sequence>
<reference evidence="9 13" key="2">
    <citation type="submission" date="2020-06" db="EMBL/GenBank/DDBJ databases">
        <title>Crossreactivity between MHC class I-restricted antigens from cancer cells and an enterococcal bacteriophage.</title>
        <authorList>
            <person name="Fluckiger A."/>
            <person name="Daillere R."/>
            <person name="Sassi M."/>
            <person name="Cattoir V."/>
            <person name="Kroemer G."/>
            <person name="Zitvogel L."/>
        </authorList>
    </citation>
    <scope>NUCLEOTIDE SEQUENCE [LARGE SCALE GENOMIC DNA]</scope>
    <source>
        <strain evidence="9 13">EG4</strain>
    </source>
</reference>
<feature type="transmembrane region" description="Helical" evidence="8">
    <location>
        <begin position="85"/>
        <end position="104"/>
    </location>
</feature>
<reference evidence="11 12" key="1">
    <citation type="submission" date="2020-03" db="EMBL/GenBank/DDBJ databases">
        <title>Characterization of ganglioside-mimicking enterococci.</title>
        <authorList>
            <person name="Patry R.T."/>
            <person name="Nothaft H."/>
            <person name="Bridger R."/>
            <person name="Shajahan A."/>
            <person name="Huynh S."/>
            <person name="Sanchez S."/>
            <person name="Azadi P."/>
            <person name="Cooper K."/>
            <person name="Miller W.G."/>
            <person name="Parker C.T."/>
            <person name="Wells L."/>
            <person name="Szymanski C.M."/>
        </authorList>
    </citation>
    <scope>NUCLEOTIDE SEQUENCE [LARGE SCALE GENOMIC DNA]</scope>
    <source>
        <strain evidence="11 12">EGM181</strain>
    </source>
</reference>
<evidence type="ECO:0000256" key="1">
    <source>
        <dbReference type="ARBA" id="ARBA00004651"/>
    </source>
</evidence>
<keyword evidence="6 8" id="KW-1133">Transmembrane helix</keyword>
<evidence type="ECO:0000256" key="5">
    <source>
        <dbReference type="ARBA" id="ARBA00022692"/>
    </source>
</evidence>
<dbReference type="CDD" id="cd06550">
    <property type="entry name" value="TM_ABC_iron-siderophores_like"/>
    <property type="match status" value="1"/>
</dbReference>
<dbReference type="PANTHER" id="PTHR30472">
    <property type="entry name" value="FERRIC ENTEROBACTIN TRANSPORT SYSTEM PERMEASE PROTEIN"/>
    <property type="match status" value="1"/>
</dbReference>
<feature type="transmembrane region" description="Helical" evidence="8">
    <location>
        <begin position="272"/>
        <end position="295"/>
    </location>
</feature>
<reference evidence="10 14" key="3">
    <citation type="submission" date="2023-06" db="EMBL/GenBank/DDBJ databases">
        <title>Acute promotion of culturable opportunistic pathogens and persistent increase of antibiotic resistance following antibiotic exposure in mouse gut microbiota.</title>
        <authorList>
            <person name="Li L."/>
            <person name="Wang B."/>
            <person name="Sun Y."/>
            <person name="Wang M."/>
            <person name="Xu H."/>
        </authorList>
    </citation>
    <scope>NUCLEOTIDE SEQUENCE [LARGE SCALE GENOMIC DNA]</scope>
    <source>
        <strain evidence="10 14">CRI2_2</strain>
    </source>
</reference>
<evidence type="ECO:0000256" key="2">
    <source>
        <dbReference type="ARBA" id="ARBA00007935"/>
    </source>
</evidence>
<dbReference type="InterPro" id="IPR037294">
    <property type="entry name" value="ABC_BtuC-like"/>
</dbReference>
<dbReference type="Proteomes" id="UP001241571">
    <property type="component" value="Unassembled WGS sequence"/>
</dbReference>
<keyword evidence="4" id="KW-1003">Cell membrane</keyword>
<evidence type="ECO:0000256" key="7">
    <source>
        <dbReference type="ARBA" id="ARBA00023136"/>
    </source>
</evidence>
<dbReference type="InterPro" id="IPR000522">
    <property type="entry name" value="ABC_transptr_permease_BtuC"/>
</dbReference>
<evidence type="ECO:0000256" key="6">
    <source>
        <dbReference type="ARBA" id="ARBA00022989"/>
    </source>
</evidence>
<proteinExistence type="inferred from homology"/>
<dbReference type="SUPFAM" id="SSF81345">
    <property type="entry name" value="ABC transporter involved in vitamin B12 uptake, BtuC"/>
    <property type="match status" value="1"/>
</dbReference>
<organism evidence="10 14">
    <name type="scientific">Enterococcus gallinarum</name>
    <dbReference type="NCBI Taxonomy" id="1353"/>
    <lineage>
        <taxon>Bacteria</taxon>
        <taxon>Bacillati</taxon>
        <taxon>Bacillota</taxon>
        <taxon>Bacilli</taxon>
        <taxon>Lactobacillales</taxon>
        <taxon>Enterococcaceae</taxon>
        <taxon>Enterococcus</taxon>
    </lineage>
</organism>
<dbReference type="EMBL" id="JASUBT010000004">
    <property type="protein sequence ID" value="MDL4935479.1"/>
    <property type="molecule type" value="Genomic_DNA"/>
</dbReference>
<keyword evidence="3" id="KW-0813">Transport</keyword>
<feature type="transmembrane region" description="Helical" evidence="8">
    <location>
        <begin position="168"/>
        <end position="185"/>
    </location>
</feature>
<dbReference type="Proteomes" id="UP000516696">
    <property type="component" value="Chromosome"/>
</dbReference>
<protein>
    <submittedName>
        <fullName evidence="10">Iron ABC transporter permease</fullName>
    </submittedName>
</protein>
<dbReference type="Pfam" id="PF01032">
    <property type="entry name" value="FecCD"/>
    <property type="match status" value="1"/>
</dbReference>
<keyword evidence="5 8" id="KW-0812">Transmembrane</keyword>
<dbReference type="GO" id="GO:0033214">
    <property type="term" value="P:siderophore-iron import into cell"/>
    <property type="evidence" value="ECO:0007669"/>
    <property type="project" value="TreeGrafter"/>
</dbReference>
<dbReference type="GO" id="GO:0022857">
    <property type="term" value="F:transmembrane transporter activity"/>
    <property type="evidence" value="ECO:0007669"/>
    <property type="project" value="InterPro"/>
</dbReference>
<evidence type="ECO:0000256" key="8">
    <source>
        <dbReference type="SAM" id="Phobius"/>
    </source>
</evidence>
<dbReference type="FunFam" id="1.10.3470.10:FF:000001">
    <property type="entry name" value="Vitamin B12 ABC transporter permease BtuC"/>
    <property type="match status" value="1"/>
</dbReference>
<comment type="similarity">
    <text evidence="2">Belongs to the binding-protein-dependent transport system permease family. FecCD subfamily.</text>
</comment>
<feature type="transmembrane region" description="Helical" evidence="8">
    <location>
        <begin position="301"/>
        <end position="320"/>
    </location>
</feature>
<evidence type="ECO:0000256" key="4">
    <source>
        <dbReference type="ARBA" id="ARBA00022475"/>
    </source>
</evidence>
<feature type="transmembrane region" description="Helical" evidence="8">
    <location>
        <begin position="233"/>
        <end position="260"/>
    </location>
</feature>
<dbReference type="Proteomes" id="UP000571857">
    <property type="component" value="Unassembled WGS sequence"/>
</dbReference>
<evidence type="ECO:0000256" key="3">
    <source>
        <dbReference type="ARBA" id="ARBA00022448"/>
    </source>
</evidence>
<feature type="transmembrane region" description="Helical" evidence="8">
    <location>
        <begin position="192"/>
        <end position="213"/>
    </location>
</feature>
<gene>
    <name evidence="11" type="ORF">EGM181_07160</name>
    <name evidence="9" type="ORF">HWH42_11220</name>
    <name evidence="10" type="ORF">QRX88_07125</name>
</gene>
<comment type="subcellular location">
    <subcellularLocation>
        <location evidence="1">Cell membrane</location>
        <topology evidence="1">Multi-pass membrane protein</topology>
    </subcellularLocation>
</comment>
<evidence type="ECO:0000313" key="9">
    <source>
        <dbReference type="EMBL" id="MBA0973133.1"/>
    </source>
</evidence>
<dbReference type="PANTHER" id="PTHR30472:SF64">
    <property type="entry name" value="IRON(3+)-HYDROXAMATE IMPORT SYSTEM PERMEASE PROTEIN FHUG"/>
    <property type="match status" value="1"/>
</dbReference>
<dbReference type="RefSeq" id="WP_103299879.1">
    <property type="nucleotide sequence ID" value="NZ_BSYC01000002.1"/>
</dbReference>
<dbReference type="GeneID" id="93223701"/>
<evidence type="ECO:0000313" key="12">
    <source>
        <dbReference type="Proteomes" id="UP000516696"/>
    </source>
</evidence>
<evidence type="ECO:0000313" key="14">
    <source>
        <dbReference type="Proteomes" id="UP001241571"/>
    </source>
</evidence>
<feature type="transmembrane region" description="Helical" evidence="8">
    <location>
        <begin position="52"/>
        <end position="73"/>
    </location>
</feature>
<dbReference type="EMBL" id="JABXJK010000060">
    <property type="protein sequence ID" value="MBA0973133.1"/>
    <property type="molecule type" value="Genomic_DNA"/>
</dbReference>
<dbReference type="Gene3D" id="1.10.3470.10">
    <property type="entry name" value="ABC transporter involved in vitamin B12 uptake, BtuC"/>
    <property type="match status" value="1"/>
</dbReference>
<dbReference type="EMBL" id="CP050485">
    <property type="protein sequence ID" value="QOG27037.1"/>
    <property type="molecule type" value="Genomic_DNA"/>
</dbReference>